<dbReference type="SUPFAM" id="SSF54211">
    <property type="entry name" value="Ribosomal protein S5 domain 2-like"/>
    <property type="match status" value="1"/>
</dbReference>
<evidence type="ECO:0000256" key="6">
    <source>
        <dbReference type="SAM" id="MobiDB-lite"/>
    </source>
</evidence>
<evidence type="ECO:0000256" key="2">
    <source>
        <dbReference type="ARBA" id="ARBA00021975"/>
    </source>
</evidence>
<dbReference type="GO" id="GO:0030983">
    <property type="term" value="F:mismatched DNA binding"/>
    <property type="evidence" value="ECO:0007669"/>
    <property type="project" value="InterPro"/>
</dbReference>
<dbReference type="InterPro" id="IPR002099">
    <property type="entry name" value="MutL/Mlh/PMS"/>
</dbReference>
<dbReference type="InterPro" id="IPR036890">
    <property type="entry name" value="HATPase_C_sf"/>
</dbReference>
<dbReference type="PANTHER" id="PTHR10073">
    <property type="entry name" value="DNA MISMATCH REPAIR PROTEIN MLH, PMS, MUTL"/>
    <property type="match status" value="1"/>
</dbReference>
<reference evidence="9 10" key="1">
    <citation type="submission" date="2019-02" db="EMBL/GenBank/DDBJ databases">
        <title>Deep-cultivation of Planctomycetes and their phenomic and genomic characterization uncovers novel biology.</title>
        <authorList>
            <person name="Wiegand S."/>
            <person name="Jogler M."/>
            <person name="Boedeker C."/>
            <person name="Pinto D."/>
            <person name="Vollmers J."/>
            <person name="Rivas-Marin E."/>
            <person name="Kohn T."/>
            <person name="Peeters S.H."/>
            <person name="Heuer A."/>
            <person name="Rast P."/>
            <person name="Oberbeckmann S."/>
            <person name="Bunk B."/>
            <person name="Jeske O."/>
            <person name="Meyerdierks A."/>
            <person name="Storesund J.E."/>
            <person name="Kallscheuer N."/>
            <person name="Luecker S."/>
            <person name="Lage O.M."/>
            <person name="Pohl T."/>
            <person name="Merkel B.J."/>
            <person name="Hornburger P."/>
            <person name="Mueller R.-W."/>
            <person name="Bruemmer F."/>
            <person name="Labrenz M."/>
            <person name="Spormann A.M."/>
            <person name="Op den Camp H."/>
            <person name="Overmann J."/>
            <person name="Amann R."/>
            <person name="Jetten M.S.M."/>
            <person name="Mascher T."/>
            <person name="Medema M.H."/>
            <person name="Devos D.P."/>
            <person name="Kaster A.-K."/>
            <person name="Ovreas L."/>
            <person name="Rohde M."/>
            <person name="Galperin M.Y."/>
            <person name="Jogler C."/>
        </authorList>
    </citation>
    <scope>NUCLEOTIDE SEQUENCE [LARGE SCALE GENOMIC DNA]</scope>
    <source>
        <strain evidence="9 10">Pan216</strain>
    </source>
</reference>
<evidence type="ECO:0000256" key="4">
    <source>
        <dbReference type="ARBA" id="ARBA00023204"/>
    </source>
</evidence>
<dbReference type="Pfam" id="PF01119">
    <property type="entry name" value="DNA_mis_repair"/>
    <property type="match status" value="1"/>
</dbReference>
<evidence type="ECO:0000259" key="7">
    <source>
        <dbReference type="SMART" id="SM00853"/>
    </source>
</evidence>
<feature type="region of interest" description="Disordered" evidence="6">
    <location>
        <begin position="337"/>
        <end position="472"/>
    </location>
</feature>
<dbReference type="SUPFAM" id="SSF118116">
    <property type="entry name" value="DNA mismatch repair protein MutL"/>
    <property type="match status" value="1"/>
</dbReference>
<dbReference type="InterPro" id="IPR013507">
    <property type="entry name" value="DNA_mismatch_S5_2-like"/>
</dbReference>
<evidence type="ECO:0000256" key="1">
    <source>
        <dbReference type="ARBA" id="ARBA00006082"/>
    </source>
</evidence>
<dbReference type="SMART" id="SM00853">
    <property type="entry name" value="MutL_C"/>
    <property type="match status" value="1"/>
</dbReference>
<dbReference type="SUPFAM" id="SSF55874">
    <property type="entry name" value="ATPase domain of HSP90 chaperone/DNA topoisomerase II/histidine kinase"/>
    <property type="match status" value="1"/>
</dbReference>
<dbReference type="InterPro" id="IPR042121">
    <property type="entry name" value="MutL_C_regsub"/>
</dbReference>
<dbReference type="InterPro" id="IPR037198">
    <property type="entry name" value="MutL_C_sf"/>
</dbReference>
<comment type="similarity">
    <text evidence="1 5">Belongs to the DNA mismatch repair MutL/HexB family.</text>
</comment>
<organism evidence="9 10">
    <name type="scientific">Kolteria novifilia</name>
    <dbReference type="NCBI Taxonomy" id="2527975"/>
    <lineage>
        <taxon>Bacteria</taxon>
        <taxon>Pseudomonadati</taxon>
        <taxon>Planctomycetota</taxon>
        <taxon>Planctomycetia</taxon>
        <taxon>Kolteriales</taxon>
        <taxon>Kolteriaceae</taxon>
        <taxon>Kolteria</taxon>
    </lineage>
</organism>
<keyword evidence="3 5" id="KW-0227">DNA damage</keyword>
<evidence type="ECO:0000313" key="10">
    <source>
        <dbReference type="Proteomes" id="UP000317093"/>
    </source>
</evidence>
<dbReference type="Proteomes" id="UP000317093">
    <property type="component" value="Chromosome"/>
</dbReference>
<evidence type="ECO:0000256" key="3">
    <source>
        <dbReference type="ARBA" id="ARBA00022763"/>
    </source>
</evidence>
<feature type="domain" description="MutL C-terminal dimerisation" evidence="7">
    <location>
        <begin position="476"/>
        <end position="618"/>
    </location>
</feature>
<gene>
    <name evidence="5 9" type="primary">mutL</name>
    <name evidence="9" type="ORF">Pan216_53810</name>
</gene>
<name>A0A518BBX7_9BACT</name>
<dbReference type="FunFam" id="3.30.565.10:FF:000003">
    <property type="entry name" value="DNA mismatch repair endonuclease MutL"/>
    <property type="match status" value="1"/>
</dbReference>
<dbReference type="InterPro" id="IPR020568">
    <property type="entry name" value="Ribosomal_Su5_D2-typ_SF"/>
</dbReference>
<dbReference type="GO" id="GO:0006298">
    <property type="term" value="P:mismatch repair"/>
    <property type="evidence" value="ECO:0007669"/>
    <property type="project" value="UniProtKB-UniRule"/>
</dbReference>
<dbReference type="HAMAP" id="MF_00149">
    <property type="entry name" value="DNA_mis_repair"/>
    <property type="match status" value="1"/>
</dbReference>
<dbReference type="RefSeq" id="WP_145262746.1">
    <property type="nucleotide sequence ID" value="NZ_CP036279.1"/>
</dbReference>
<dbReference type="InterPro" id="IPR038973">
    <property type="entry name" value="MutL/Mlh/Pms-like"/>
</dbReference>
<dbReference type="InterPro" id="IPR014790">
    <property type="entry name" value="MutL_C"/>
</dbReference>
<dbReference type="InterPro" id="IPR014762">
    <property type="entry name" value="DNA_mismatch_repair_CS"/>
</dbReference>
<dbReference type="GO" id="GO:0005524">
    <property type="term" value="F:ATP binding"/>
    <property type="evidence" value="ECO:0007669"/>
    <property type="project" value="InterPro"/>
</dbReference>
<dbReference type="SMART" id="SM01340">
    <property type="entry name" value="DNA_mis_repair"/>
    <property type="match status" value="1"/>
</dbReference>
<dbReference type="Gene3D" id="3.30.565.10">
    <property type="entry name" value="Histidine kinase-like ATPase, C-terminal domain"/>
    <property type="match status" value="1"/>
</dbReference>
<dbReference type="PROSITE" id="PS00058">
    <property type="entry name" value="DNA_MISMATCH_REPAIR_1"/>
    <property type="match status" value="1"/>
</dbReference>
<dbReference type="Gene3D" id="3.30.1540.20">
    <property type="entry name" value="MutL, C-terminal domain, dimerisation subdomain"/>
    <property type="match status" value="1"/>
</dbReference>
<dbReference type="InterPro" id="IPR042120">
    <property type="entry name" value="MutL_C_dimsub"/>
</dbReference>
<dbReference type="GO" id="GO:0140664">
    <property type="term" value="F:ATP-dependent DNA damage sensor activity"/>
    <property type="evidence" value="ECO:0007669"/>
    <property type="project" value="InterPro"/>
</dbReference>
<protein>
    <recommendedName>
        <fullName evidence="2 5">DNA mismatch repair protein MutL</fullName>
    </recommendedName>
</protein>
<feature type="compositionally biased region" description="Low complexity" evidence="6">
    <location>
        <begin position="371"/>
        <end position="382"/>
    </location>
</feature>
<dbReference type="Gene3D" id="3.30.230.10">
    <property type="match status" value="1"/>
</dbReference>
<dbReference type="InterPro" id="IPR014721">
    <property type="entry name" value="Ribsml_uS5_D2-typ_fold_subgr"/>
</dbReference>
<dbReference type="OrthoDB" id="9763467at2"/>
<dbReference type="NCBIfam" id="TIGR00585">
    <property type="entry name" value="mutl"/>
    <property type="match status" value="1"/>
</dbReference>
<keyword evidence="4 5" id="KW-0234">DNA repair</keyword>
<proteinExistence type="inferred from homology"/>
<feature type="domain" description="DNA mismatch repair protein S5" evidence="8">
    <location>
        <begin position="209"/>
        <end position="327"/>
    </location>
</feature>
<dbReference type="GO" id="GO:0016887">
    <property type="term" value="F:ATP hydrolysis activity"/>
    <property type="evidence" value="ECO:0007669"/>
    <property type="project" value="InterPro"/>
</dbReference>
<evidence type="ECO:0000256" key="5">
    <source>
        <dbReference type="HAMAP-Rule" id="MF_00149"/>
    </source>
</evidence>
<dbReference type="AlphaFoldDB" id="A0A518BBX7"/>
<keyword evidence="10" id="KW-1185">Reference proteome</keyword>
<accession>A0A518BBX7</accession>
<comment type="function">
    <text evidence="5">This protein is involved in the repair of mismatches in DNA. It is required for dam-dependent methyl-directed DNA mismatch repair. May act as a 'molecular matchmaker', a protein that promotes the formation of a stable complex between two or more DNA-binding proteins in an ATP-dependent manner without itself being part of a final effector complex.</text>
</comment>
<dbReference type="CDD" id="cd16926">
    <property type="entry name" value="HATPase_MutL-MLH-PMS-like"/>
    <property type="match status" value="1"/>
</dbReference>
<dbReference type="Pfam" id="PF08676">
    <property type="entry name" value="MutL_C"/>
    <property type="match status" value="1"/>
</dbReference>
<dbReference type="EMBL" id="CP036279">
    <property type="protein sequence ID" value="QDU64491.1"/>
    <property type="molecule type" value="Genomic_DNA"/>
</dbReference>
<dbReference type="KEGG" id="knv:Pan216_53810"/>
<sequence length="661" mass="73314">MRTIRPLSPDVVSKIAAGEVIERPGSAVKELLENSLDAGAGSIIVDVAEGGRDLVRIVDDGHGIPREELPLAVAAHATSKLIGADDLFRIRSFGFRGEALNAIAGVSDFTIRSRPEEQEVGALLEVHHGHPDDVRDTACPRGTQIEIRNLFASVPVRRKFLKSKQTEFGHVAEAMIRTALANPDVGFRLVHNERVVHDRPRTASLRETIGVFFGDRLADKLVPIDAERDGIRLHGFVGDPSLDRPNSRGQYLFVNRRYIRDRSLSHAISEAFRGLLMTGRYPVAFLFFEMPSDQVDVNVHPTKIEVRFENPHQMYSHLLASIRNEFLSSDLTATLRAPAPKSEAPATSESSAATSTDGSAEARRSLNREFSLSSAPANSPSLWDAPATPTESSPPRESATPSPVARRTAPPAPSRSEPSTWEPPTTREPLNPENGQSAAADADEPSIADSSLPAEPQPTVETFHAPQGDDRPRHRALQIHNSYIIAETDDGMLLIDQHALHERMLYEEFRRRVAEQAVETQELLVPEPIDVTPTQLGLLLEQRAVLQRLGLRIDEFGERCVLVQSVPTLLSRAKLEELVREIAHRLEETGRVPSRDELLEDLLHLAACKAAVKAGDPLTDEEIQQLMRRRHLVDDSHHCPHGRPTMLRFSLQELEKQFKRI</sequence>
<dbReference type="GO" id="GO:0032300">
    <property type="term" value="C:mismatch repair complex"/>
    <property type="evidence" value="ECO:0007669"/>
    <property type="project" value="InterPro"/>
</dbReference>
<feature type="compositionally biased region" description="Polar residues" evidence="6">
    <location>
        <begin position="389"/>
        <end position="401"/>
    </location>
</feature>
<feature type="compositionally biased region" description="Low complexity" evidence="6">
    <location>
        <begin position="337"/>
        <end position="359"/>
    </location>
</feature>
<dbReference type="InterPro" id="IPR020667">
    <property type="entry name" value="DNA_mismatch_repair_MutL"/>
</dbReference>
<dbReference type="PANTHER" id="PTHR10073:SF12">
    <property type="entry name" value="DNA MISMATCH REPAIR PROTEIN MLH1"/>
    <property type="match status" value="1"/>
</dbReference>
<evidence type="ECO:0000313" key="9">
    <source>
        <dbReference type="EMBL" id="QDU64491.1"/>
    </source>
</evidence>
<dbReference type="CDD" id="cd00782">
    <property type="entry name" value="MutL_Trans"/>
    <property type="match status" value="1"/>
</dbReference>
<evidence type="ECO:0000259" key="8">
    <source>
        <dbReference type="SMART" id="SM01340"/>
    </source>
</evidence>
<dbReference type="Gene3D" id="3.30.1370.100">
    <property type="entry name" value="MutL, C-terminal domain, regulatory subdomain"/>
    <property type="match status" value="1"/>
</dbReference>
<dbReference type="Pfam" id="PF13589">
    <property type="entry name" value="HATPase_c_3"/>
    <property type="match status" value="1"/>
</dbReference>